<dbReference type="InterPro" id="IPR012093">
    <property type="entry name" value="Pirin"/>
</dbReference>
<dbReference type="PANTHER" id="PTHR13903">
    <property type="entry name" value="PIRIN-RELATED"/>
    <property type="match status" value="1"/>
</dbReference>
<name>A0ABM0MBT8_SACKO</name>
<dbReference type="GeneID" id="102807839"/>
<evidence type="ECO:0000313" key="2">
    <source>
        <dbReference type="Proteomes" id="UP000694865"/>
    </source>
</evidence>
<feature type="domain" description="Pirin C-terminal" evidence="1">
    <location>
        <begin position="11"/>
        <end position="117"/>
    </location>
</feature>
<dbReference type="Gene3D" id="2.60.120.10">
    <property type="entry name" value="Jelly Rolls"/>
    <property type="match status" value="2"/>
</dbReference>
<protein>
    <submittedName>
        <fullName evidence="3">Pirin-like</fullName>
    </submittedName>
</protein>
<evidence type="ECO:0000313" key="3">
    <source>
        <dbReference type="RefSeq" id="XP_006817479.1"/>
    </source>
</evidence>
<dbReference type="RefSeq" id="XP_006817479.1">
    <property type="nucleotide sequence ID" value="XM_006817416.1"/>
</dbReference>
<evidence type="ECO:0000259" key="1">
    <source>
        <dbReference type="Pfam" id="PF05726"/>
    </source>
</evidence>
<sequence>SPVRTRTPTYYLDFKVNKGSKMTQALPVGWNAFVYVLAGRGLFGPHDDGRESEAHYTLVLSDGDKLEVENKGSETLHFVLLAGEPVGEPVVQYGPFVMTTRGEIEEAIDDFRSGKNGFENALNWKSKTGNNV</sequence>
<keyword evidence="2" id="KW-1185">Reference proteome</keyword>
<dbReference type="CDD" id="cd02247">
    <property type="entry name" value="cupin_pirin_C"/>
    <property type="match status" value="1"/>
</dbReference>
<proteinExistence type="predicted"/>
<dbReference type="InterPro" id="IPR014710">
    <property type="entry name" value="RmlC-like_jellyroll"/>
</dbReference>
<feature type="non-terminal residue" evidence="3">
    <location>
        <position position="1"/>
    </location>
</feature>
<gene>
    <name evidence="3" type="primary">LOC102807839</name>
</gene>
<dbReference type="InterPro" id="IPR011051">
    <property type="entry name" value="RmlC_Cupin_sf"/>
</dbReference>
<dbReference type="Pfam" id="PF05726">
    <property type="entry name" value="Pirin_C"/>
    <property type="match status" value="1"/>
</dbReference>
<accession>A0ABM0MBT8</accession>
<dbReference type="PANTHER" id="PTHR13903:SF8">
    <property type="entry name" value="PIRIN"/>
    <property type="match status" value="1"/>
</dbReference>
<dbReference type="InterPro" id="IPR008778">
    <property type="entry name" value="Pirin_C_dom"/>
</dbReference>
<reference evidence="3" key="1">
    <citation type="submission" date="2025-08" db="UniProtKB">
        <authorList>
            <consortium name="RefSeq"/>
        </authorList>
    </citation>
    <scope>IDENTIFICATION</scope>
    <source>
        <tissue evidence="3">Testes</tissue>
    </source>
</reference>
<organism evidence="2 3">
    <name type="scientific">Saccoglossus kowalevskii</name>
    <name type="common">Acorn worm</name>
    <dbReference type="NCBI Taxonomy" id="10224"/>
    <lineage>
        <taxon>Eukaryota</taxon>
        <taxon>Metazoa</taxon>
        <taxon>Hemichordata</taxon>
        <taxon>Enteropneusta</taxon>
        <taxon>Harrimaniidae</taxon>
        <taxon>Saccoglossus</taxon>
    </lineage>
</organism>
<dbReference type="Proteomes" id="UP000694865">
    <property type="component" value="Unplaced"/>
</dbReference>
<dbReference type="SUPFAM" id="SSF51182">
    <property type="entry name" value="RmlC-like cupins"/>
    <property type="match status" value="1"/>
</dbReference>